<dbReference type="Gene3D" id="3.90.1680.10">
    <property type="entry name" value="SOS response associated peptidase-like"/>
    <property type="match status" value="1"/>
</dbReference>
<accession>A0A0M2HWZ1</accession>
<evidence type="ECO:0000256" key="8">
    <source>
        <dbReference type="RuleBase" id="RU364100"/>
    </source>
</evidence>
<dbReference type="PANTHER" id="PTHR13604:SF0">
    <property type="entry name" value="ABASIC SITE PROCESSING PROTEIN HMCES"/>
    <property type="match status" value="1"/>
</dbReference>
<dbReference type="GO" id="GO:0003697">
    <property type="term" value="F:single-stranded DNA binding"/>
    <property type="evidence" value="ECO:0007669"/>
    <property type="project" value="InterPro"/>
</dbReference>
<evidence type="ECO:0000256" key="6">
    <source>
        <dbReference type="ARBA" id="ARBA00023125"/>
    </source>
</evidence>
<evidence type="ECO:0000313" key="9">
    <source>
        <dbReference type="EMBL" id="KJL49445.1"/>
    </source>
</evidence>
<dbReference type="RefSeq" id="WP_045255846.1">
    <property type="nucleotide sequence ID" value="NZ_JYJB01000003.1"/>
</dbReference>
<dbReference type="PATRIC" id="fig|273678.4.peg.148"/>
<keyword evidence="3" id="KW-0227">DNA damage</keyword>
<keyword evidence="4 8" id="KW-0378">Hydrolase</keyword>
<evidence type="ECO:0000256" key="5">
    <source>
        <dbReference type="ARBA" id="ARBA00023124"/>
    </source>
</evidence>
<keyword evidence="5" id="KW-0190">Covalent protein-DNA linkage</keyword>
<evidence type="ECO:0000256" key="4">
    <source>
        <dbReference type="ARBA" id="ARBA00022801"/>
    </source>
</evidence>
<dbReference type="EMBL" id="JYJB01000003">
    <property type="protein sequence ID" value="KJL49445.1"/>
    <property type="molecule type" value="Genomic_DNA"/>
</dbReference>
<keyword evidence="10" id="KW-1185">Reference proteome</keyword>
<dbReference type="STRING" id="273678.RS84_00157"/>
<comment type="caution">
    <text evidence="9">The sequence shown here is derived from an EMBL/GenBank/DDBJ whole genome shotgun (WGS) entry which is preliminary data.</text>
</comment>
<dbReference type="EC" id="3.4.-.-" evidence="8"/>
<keyword evidence="2 8" id="KW-0645">Protease</keyword>
<comment type="similarity">
    <text evidence="1 8">Belongs to the SOS response-associated peptidase family.</text>
</comment>
<evidence type="ECO:0000256" key="3">
    <source>
        <dbReference type="ARBA" id="ARBA00022763"/>
    </source>
</evidence>
<reference evidence="9 10" key="1">
    <citation type="submission" date="2015-02" db="EMBL/GenBank/DDBJ databases">
        <title>Draft genome sequences of ten Microbacterium spp. with emphasis on heavy metal contaminated environments.</title>
        <authorList>
            <person name="Corretto E."/>
        </authorList>
    </citation>
    <scope>NUCLEOTIDE SEQUENCE [LARGE SCALE GENOMIC DNA]</scope>
    <source>
        <strain evidence="9 10">SA35</strain>
    </source>
</reference>
<gene>
    <name evidence="9" type="ORF">RS84_00157</name>
</gene>
<keyword evidence="7" id="KW-0456">Lyase</keyword>
<evidence type="ECO:0000256" key="1">
    <source>
        <dbReference type="ARBA" id="ARBA00008136"/>
    </source>
</evidence>
<dbReference type="Pfam" id="PF02586">
    <property type="entry name" value="SRAP"/>
    <property type="match status" value="1"/>
</dbReference>
<dbReference type="InterPro" id="IPR036590">
    <property type="entry name" value="SRAP-like"/>
</dbReference>
<evidence type="ECO:0000313" key="10">
    <source>
        <dbReference type="Proteomes" id="UP000033900"/>
    </source>
</evidence>
<evidence type="ECO:0000256" key="2">
    <source>
        <dbReference type="ARBA" id="ARBA00022670"/>
    </source>
</evidence>
<dbReference type="AlphaFoldDB" id="A0A0M2HWZ1"/>
<organism evidence="9 10">
    <name type="scientific">Microbacterium hydrocarbonoxydans</name>
    <dbReference type="NCBI Taxonomy" id="273678"/>
    <lineage>
        <taxon>Bacteria</taxon>
        <taxon>Bacillati</taxon>
        <taxon>Actinomycetota</taxon>
        <taxon>Actinomycetes</taxon>
        <taxon>Micrococcales</taxon>
        <taxon>Microbacteriaceae</taxon>
        <taxon>Microbacterium</taxon>
    </lineage>
</organism>
<dbReference type="Proteomes" id="UP000033900">
    <property type="component" value="Unassembled WGS sequence"/>
</dbReference>
<name>A0A0M2HWZ1_9MICO</name>
<dbReference type="InterPro" id="IPR003738">
    <property type="entry name" value="SRAP"/>
</dbReference>
<evidence type="ECO:0000256" key="7">
    <source>
        <dbReference type="ARBA" id="ARBA00023239"/>
    </source>
</evidence>
<dbReference type="GO" id="GO:0008233">
    <property type="term" value="F:peptidase activity"/>
    <property type="evidence" value="ECO:0007669"/>
    <property type="project" value="UniProtKB-KW"/>
</dbReference>
<proteinExistence type="inferred from homology"/>
<dbReference type="GO" id="GO:0016829">
    <property type="term" value="F:lyase activity"/>
    <property type="evidence" value="ECO:0007669"/>
    <property type="project" value="UniProtKB-KW"/>
</dbReference>
<dbReference type="PANTHER" id="PTHR13604">
    <property type="entry name" value="DC12-RELATED"/>
    <property type="match status" value="1"/>
</dbReference>
<dbReference type="GO" id="GO:0106300">
    <property type="term" value="P:protein-DNA covalent cross-linking repair"/>
    <property type="evidence" value="ECO:0007669"/>
    <property type="project" value="InterPro"/>
</dbReference>
<dbReference type="OrthoDB" id="9782620at2"/>
<dbReference type="GO" id="GO:0006508">
    <property type="term" value="P:proteolysis"/>
    <property type="evidence" value="ECO:0007669"/>
    <property type="project" value="UniProtKB-KW"/>
</dbReference>
<keyword evidence="6" id="KW-0238">DNA-binding</keyword>
<sequence>MCASYGLDPRFTDDELLAEADEALIEGLREWAEANAGETLRPTGKNLRNLSPIVIDADGQTTLEPAWWGFLVNGEPAKFPSINTRSERLQERTGALKSRALVPATGWYEMKKPERVWHEFGLDTSALFGMAAVTQRGRTADGQWFTCYSIVMRPAPAHLADLHDRMPVLIPTAFAQDWLRAQGDRELIDEALLAAASLDDRVVAVPRADDKGAERLF</sequence>
<dbReference type="SUPFAM" id="SSF143081">
    <property type="entry name" value="BB1717-like"/>
    <property type="match status" value="1"/>
</dbReference>
<protein>
    <recommendedName>
        <fullName evidence="8">Abasic site processing protein</fullName>
        <ecNumber evidence="8">3.4.-.-</ecNumber>
    </recommendedName>
</protein>